<keyword evidence="4" id="KW-1185">Reference proteome</keyword>
<sequence>MNRRVWRWMSGGACLLLAAVLCAGADAQEELAVALLDWSVTDDRYASHVEAEQLHAFIEAALVGQGPVRWIERESLDAAADELMLARLGGSEDPADWLRLGRWVKADLLLTGGVRRQAEGWVVHGQVIDSERADVLSQWSTPPAGDVDSAFTAESVDLRTYLRAARRELGDAKRAYEASRDQQTLAVLFFENRTEVGRRLDHLEQRLMDALQSRCDITPGQRLLRFPAAVEGGDEYRLVLSGLVDAGGAARRVASVYVWGHYTELDWQGVVFEDVPVRLTVYAWDGRGEPEAFTFEGKAGELDQLASQSMEEVSAWAADRPEAVELDPAQSADTAQTIYRRVQALQSIQVGNTRSVTPAFLDRWRNTVRLLETAYFFDPDNAEIHRELTAERWRGDLQRDGHEFLESPRRVRDRYQAVLSHINRFGYGQAWSLTKITPSGGMAVADHRLEATDIRKALLFEGRDMLWAASRGWFKDMPEQTVESELKRAKTDHRRRVMEMLRAEDDPELAEAALWSITRPYTPSEQVQWLEDLGPMLDPNSPDKDRRHWANKAREVYRAAGDEAGAERWLARLNEPEPETPKPPLSDAAESRRERWVDSLRIPDSIRPPQVTLEVADTQSGPPPATDPGLYARRYGLDLAETPATAALDRPAADPQSMWWTTDGGGLIRTNLEDQTTQTFGPEDGLTATRFHAAAETADSLVFLGGEWGESQQLCFYNPESGQWSAIALPPPTDSGVQPIHAKLLAVCGDWIIVAGDDYGSDPQMMMYSLSRETWTDLHAEWITYLEEFPEVLPNKPRRPAGKLLVRALTGDPERGVFWIGSPYGLTRYDPDRDRFSTWFSLPPRSSEAQAMFLAKPRIFEDVTAIAPVGNHLLVATYSWRSASYFSHDPEIGGSYLFLVDAETTAPLRYAKLKHKAPIYRITPRGNEAWLNRQVFDTSHPEIRAVDWSVLRPE</sequence>
<dbReference type="EMBL" id="JACHGY010000001">
    <property type="protein sequence ID" value="MBB6428758.1"/>
    <property type="molecule type" value="Genomic_DNA"/>
</dbReference>
<organism evidence="3 4">
    <name type="scientific">Algisphaera agarilytica</name>
    <dbReference type="NCBI Taxonomy" id="1385975"/>
    <lineage>
        <taxon>Bacteria</taxon>
        <taxon>Pseudomonadati</taxon>
        <taxon>Planctomycetota</taxon>
        <taxon>Phycisphaerae</taxon>
        <taxon>Phycisphaerales</taxon>
        <taxon>Phycisphaeraceae</taxon>
        <taxon>Algisphaera</taxon>
    </lineage>
</organism>
<gene>
    <name evidence="3" type="ORF">HNQ40_000564</name>
</gene>
<evidence type="ECO:0000256" key="1">
    <source>
        <dbReference type="SAM" id="MobiDB-lite"/>
    </source>
</evidence>
<comment type="caution">
    <text evidence="3">The sequence shown here is derived from an EMBL/GenBank/DDBJ whole genome shotgun (WGS) entry which is preliminary data.</text>
</comment>
<dbReference type="Gene3D" id="2.120.10.80">
    <property type="entry name" value="Kelch-type beta propeller"/>
    <property type="match status" value="1"/>
</dbReference>
<keyword evidence="2" id="KW-0732">Signal</keyword>
<dbReference type="InterPro" id="IPR015915">
    <property type="entry name" value="Kelch-typ_b-propeller"/>
</dbReference>
<accession>A0A7X0H463</accession>
<evidence type="ECO:0000313" key="3">
    <source>
        <dbReference type="EMBL" id="MBB6428758.1"/>
    </source>
</evidence>
<dbReference type="Gene3D" id="3.40.50.10610">
    <property type="entry name" value="ABC-type transport auxiliary lipoprotein component"/>
    <property type="match status" value="1"/>
</dbReference>
<feature type="chain" id="PRO_5031401173" evidence="2">
    <location>
        <begin position="28"/>
        <end position="954"/>
    </location>
</feature>
<dbReference type="InterPro" id="IPR011047">
    <property type="entry name" value="Quinoprotein_ADH-like_sf"/>
</dbReference>
<dbReference type="AlphaFoldDB" id="A0A7X0H463"/>
<proteinExistence type="predicted"/>
<feature type="signal peptide" evidence="2">
    <location>
        <begin position="1"/>
        <end position="27"/>
    </location>
</feature>
<evidence type="ECO:0000313" key="4">
    <source>
        <dbReference type="Proteomes" id="UP000541810"/>
    </source>
</evidence>
<feature type="region of interest" description="Disordered" evidence="1">
    <location>
        <begin position="572"/>
        <end position="594"/>
    </location>
</feature>
<dbReference type="SUPFAM" id="SSF50998">
    <property type="entry name" value="Quinoprotein alcohol dehydrogenase-like"/>
    <property type="match status" value="1"/>
</dbReference>
<dbReference type="Proteomes" id="UP000541810">
    <property type="component" value="Unassembled WGS sequence"/>
</dbReference>
<evidence type="ECO:0000256" key="2">
    <source>
        <dbReference type="SAM" id="SignalP"/>
    </source>
</evidence>
<protein>
    <submittedName>
        <fullName evidence="3">Uncharacterized protein</fullName>
    </submittedName>
</protein>
<reference evidence="3 4" key="1">
    <citation type="submission" date="2020-08" db="EMBL/GenBank/DDBJ databases">
        <title>Genomic Encyclopedia of Type Strains, Phase IV (KMG-IV): sequencing the most valuable type-strain genomes for metagenomic binning, comparative biology and taxonomic classification.</title>
        <authorList>
            <person name="Goeker M."/>
        </authorList>
    </citation>
    <scope>NUCLEOTIDE SEQUENCE [LARGE SCALE GENOMIC DNA]</scope>
    <source>
        <strain evidence="3 4">DSM 103725</strain>
    </source>
</reference>
<dbReference type="RefSeq" id="WP_184676181.1">
    <property type="nucleotide sequence ID" value="NZ_JACHGY010000001.1"/>
</dbReference>
<name>A0A7X0H463_9BACT</name>